<sequence>MSEVEKALQTFHSLKVKQVMPPLASMPIVTKDSPVVDVLKLLRTRHHVWVVNNRDDMKLEGVIRYINIVDVLLPPELQKARLGNISHLFKSILGGADRAEHVMERNVLTINEDASVLEALTKMKRYKVPLLAIIDENGKLVGEISLRILVNEFMRLMRIGGAQWSQSGSSSQSE</sequence>
<reference evidence="4 5" key="1">
    <citation type="journal article" date="2016" name="Genome Announc.">
        <title>Complete genome sequence of the hyperthermophilic and piezophilic archaeon Thermococcus barophilus Ch5, capable of growth at the expense of hydrogenogenesis from carbon monoxide and formate.</title>
        <authorList>
            <person name="Oger P."/>
            <person name="Sokolova T.G."/>
            <person name="Kozhevnikova D.A."/>
            <person name="Taranov E.A."/>
            <person name="Vannier P."/>
            <person name="Lee H.S."/>
            <person name="Kwon K.K."/>
            <person name="Kang S.G."/>
            <person name="Lee J.H."/>
            <person name="Bonch-Osmolovskaya E.A."/>
            <person name="Lebedinsky A.V."/>
        </authorList>
    </citation>
    <scope>NUCLEOTIDE SEQUENCE [LARGE SCALE GENOMIC DNA]</scope>
    <source>
        <strain evidence="5">Ch5</strain>
    </source>
</reference>
<dbReference type="EMBL" id="CP013050">
    <property type="protein sequence ID" value="ALM74961.1"/>
    <property type="molecule type" value="Genomic_DNA"/>
</dbReference>
<dbReference type="InterPro" id="IPR051257">
    <property type="entry name" value="Diverse_CBS-Domain"/>
</dbReference>
<proteinExistence type="predicted"/>
<evidence type="ECO:0000313" key="5">
    <source>
        <dbReference type="Proteomes" id="UP000066042"/>
    </source>
</evidence>
<dbReference type="InterPro" id="IPR046342">
    <property type="entry name" value="CBS_dom_sf"/>
</dbReference>
<evidence type="ECO:0000256" key="1">
    <source>
        <dbReference type="ARBA" id="ARBA00023122"/>
    </source>
</evidence>
<dbReference type="CDD" id="cd02205">
    <property type="entry name" value="CBS_pair_SF"/>
    <property type="match status" value="1"/>
</dbReference>
<dbReference type="SUPFAM" id="SSF54631">
    <property type="entry name" value="CBS-domain pair"/>
    <property type="match status" value="1"/>
</dbReference>
<dbReference type="OMA" id="NAFHSMK"/>
<gene>
    <name evidence="4" type="ORF">TBCH5v1_1018</name>
</gene>
<keyword evidence="1 2" id="KW-0129">CBS domain</keyword>
<dbReference type="STRING" id="55802.TBCH5v1_1018"/>
<dbReference type="RefSeq" id="WP_013467111.1">
    <property type="nucleotide sequence ID" value="NZ_CP013050.1"/>
</dbReference>
<evidence type="ECO:0000256" key="2">
    <source>
        <dbReference type="PROSITE-ProRule" id="PRU00703"/>
    </source>
</evidence>
<feature type="domain" description="CBS" evidence="3">
    <location>
        <begin position="103"/>
        <end position="159"/>
    </location>
</feature>
<dbReference type="PANTHER" id="PTHR43080">
    <property type="entry name" value="CBS DOMAIN-CONTAINING PROTEIN CBSX3, MITOCHONDRIAL"/>
    <property type="match status" value="1"/>
</dbReference>
<accession>A0A0S1XB13</accession>
<organism evidence="4 5">
    <name type="scientific">Thermococcus barophilus</name>
    <dbReference type="NCBI Taxonomy" id="55802"/>
    <lineage>
        <taxon>Archaea</taxon>
        <taxon>Methanobacteriati</taxon>
        <taxon>Methanobacteriota</taxon>
        <taxon>Thermococci</taxon>
        <taxon>Thermococcales</taxon>
        <taxon>Thermococcaceae</taxon>
        <taxon>Thermococcus</taxon>
    </lineage>
</organism>
<protein>
    <recommendedName>
        <fullName evidence="3">CBS domain-containing protein</fullName>
    </recommendedName>
</protein>
<evidence type="ECO:0000313" key="4">
    <source>
        <dbReference type="EMBL" id="ALM74961.1"/>
    </source>
</evidence>
<dbReference type="Gene3D" id="3.10.580.10">
    <property type="entry name" value="CBS-domain"/>
    <property type="match status" value="1"/>
</dbReference>
<dbReference type="PROSITE" id="PS51371">
    <property type="entry name" value="CBS"/>
    <property type="match status" value="1"/>
</dbReference>
<evidence type="ECO:0000259" key="3">
    <source>
        <dbReference type="PROSITE" id="PS51371"/>
    </source>
</evidence>
<dbReference type="AlphaFoldDB" id="A0A0S1XB13"/>
<dbReference type="GeneID" id="10041154"/>
<name>A0A0S1XB13_THEBA</name>
<dbReference type="PATRIC" id="fig|55802.8.peg.1008"/>
<dbReference type="GeneID" id="26136285"/>
<dbReference type="SMART" id="SM00116">
    <property type="entry name" value="CBS"/>
    <property type="match status" value="2"/>
</dbReference>
<dbReference type="InterPro" id="IPR000644">
    <property type="entry name" value="CBS_dom"/>
</dbReference>
<dbReference type="Proteomes" id="UP000066042">
    <property type="component" value="Chromosome"/>
</dbReference>
<dbReference type="PANTHER" id="PTHR43080:SF2">
    <property type="entry name" value="CBS DOMAIN-CONTAINING PROTEIN"/>
    <property type="match status" value="1"/>
</dbReference>
<dbReference type="Pfam" id="PF00571">
    <property type="entry name" value="CBS"/>
    <property type="match status" value="2"/>
</dbReference>